<keyword evidence="4 7" id="KW-0812">Transmembrane</keyword>
<feature type="transmembrane region" description="Helical" evidence="7">
    <location>
        <begin position="94"/>
        <end position="111"/>
    </location>
</feature>
<feature type="transmembrane region" description="Helical" evidence="7">
    <location>
        <begin position="15"/>
        <end position="35"/>
    </location>
</feature>
<dbReference type="EMBL" id="OV696686">
    <property type="protein sequence ID" value="CAH1232058.1"/>
    <property type="molecule type" value="Genomic_DNA"/>
</dbReference>
<feature type="transmembrane region" description="Helical" evidence="7">
    <location>
        <begin position="514"/>
        <end position="533"/>
    </location>
</feature>
<keyword evidence="3" id="KW-0813">Transport</keyword>
<organism evidence="8 9">
    <name type="scientific">Branchiostoma lanceolatum</name>
    <name type="common">Common lancelet</name>
    <name type="synonym">Amphioxus lanceolatum</name>
    <dbReference type="NCBI Taxonomy" id="7740"/>
    <lineage>
        <taxon>Eukaryota</taxon>
        <taxon>Metazoa</taxon>
        <taxon>Chordata</taxon>
        <taxon>Cephalochordata</taxon>
        <taxon>Leptocardii</taxon>
        <taxon>Amphioxiformes</taxon>
        <taxon>Branchiostomatidae</taxon>
        <taxon>Branchiostoma</taxon>
    </lineage>
</organism>
<feature type="transmembrane region" description="Helical" evidence="7">
    <location>
        <begin position="487"/>
        <end position="507"/>
    </location>
</feature>
<evidence type="ECO:0000256" key="3">
    <source>
        <dbReference type="ARBA" id="ARBA00022448"/>
    </source>
</evidence>
<feature type="transmembrane region" description="Helical" evidence="7">
    <location>
        <begin position="286"/>
        <end position="310"/>
    </location>
</feature>
<gene>
    <name evidence="8" type="primary">SLC13A5</name>
    <name evidence="8" type="ORF">BLAG_LOCUS1397</name>
</gene>
<dbReference type="GO" id="GO:0015370">
    <property type="term" value="F:solute:sodium symporter activity"/>
    <property type="evidence" value="ECO:0007669"/>
    <property type="project" value="UniProtKB-ARBA"/>
</dbReference>
<feature type="transmembrane region" description="Helical" evidence="7">
    <location>
        <begin position="47"/>
        <end position="74"/>
    </location>
</feature>
<evidence type="ECO:0000313" key="8">
    <source>
        <dbReference type="EMBL" id="CAH1232058.1"/>
    </source>
</evidence>
<accession>A0A8J9YPL2</accession>
<dbReference type="PANTHER" id="PTHR10283">
    <property type="entry name" value="SOLUTE CARRIER FAMILY 13 MEMBER"/>
    <property type="match status" value="1"/>
</dbReference>
<keyword evidence="6 7" id="KW-0472">Membrane</keyword>
<feature type="transmembrane region" description="Helical" evidence="7">
    <location>
        <begin position="575"/>
        <end position="597"/>
    </location>
</feature>
<dbReference type="PANTHER" id="PTHR10283:SF82">
    <property type="entry name" value="SOLUTE CARRIER FAMILY 13 MEMBER 2"/>
    <property type="match status" value="1"/>
</dbReference>
<feature type="transmembrane region" description="Helical" evidence="7">
    <location>
        <begin position="396"/>
        <end position="416"/>
    </location>
</feature>
<evidence type="ECO:0000256" key="7">
    <source>
        <dbReference type="SAM" id="Phobius"/>
    </source>
</evidence>
<dbReference type="GO" id="GO:0015141">
    <property type="term" value="F:succinate transmembrane transporter activity"/>
    <property type="evidence" value="ECO:0007669"/>
    <property type="project" value="UniProtKB-ARBA"/>
</dbReference>
<dbReference type="InterPro" id="IPR001898">
    <property type="entry name" value="SLC13A/DASS"/>
</dbReference>
<name>A0A8J9YPL2_BRALA</name>
<evidence type="ECO:0000256" key="2">
    <source>
        <dbReference type="ARBA" id="ARBA00006772"/>
    </source>
</evidence>
<dbReference type="AlphaFoldDB" id="A0A8J9YPL2"/>
<dbReference type="CDD" id="cd01115">
    <property type="entry name" value="SLC13_permease"/>
    <property type="match status" value="1"/>
</dbReference>
<dbReference type="InterPro" id="IPR031312">
    <property type="entry name" value="Na/sul_symport_CS"/>
</dbReference>
<feature type="transmembrane region" description="Helical" evidence="7">
    <location>
        <begin position="539"/>
        <end position="563"/>
    </location>
</feature>
<dbReference type="Proteomes" id="UP000838412">
    <property type="component" value="Chromosome 1"/>
</dbReference>
<evidence type="ECO:0000256" key="1">
    <source>
        <dbReference type="ARBA" id="ARBA00004141"/>
    </source>
</evidence>
<keyword evidence="9" id="KW-1185">Reference proteome</keyword>
<proteinExistence type="inferred from homology"/>
<dbReference type="GO" id="GO:0005886">
    <property type="term" value="C:plasma membrane"/>
    <property type="evidence" value="ECO:0007669"/>
    <property type="project" value="TreeGrafter"/>
</dbReference>
<dbReference type="Pfam" id="PF00939">
    <property type="entry name" value="Na_sulph_symp"/>
    <property type="match status" value="1"/>
</dbReference>
<dbReference type="OrthoDB" id="6493944at2759"/>
<evidence type="ECO:0000313" key="9">
    <source>
        <dbReference type="Proteomes" id="UP000838412"/>
    </source>
</evidence>
<feature type="transmembrane region" description="Helical" evidence="7">
    <location>
        <begin position="355"/>
        <end position="375"/>
    </location>
</feature>
<evidence type="ECO:0000256" key="6">
    <source>
        <dbReference type="ARBA" id="ARBA00023136"/>
    </source>
</evidence>
<keyword evidence="5 7" id="KW-1133">Transmembrane helix</keyword>
<evidence type="ECO:0000256" key="4">
    <source>
        <dbReference type="ARBA" id="ARBA00022692"/>
    </source>
</evidence>
<reference evidence="8" key="1">
    <citation type="submission" date="2022-01" db="EMBL/GenBank/DDBJ databases">
        <authorList>
            <person name="Braso-Vives M."/>
        </authorList>
    </citation>
    <scope>NUCLEOTIDE SEQUENCE</scope>
</reference>
<protein>
    <submittedName>
        <fullName evidence="8">SLC13A5 protein</fullName>
    </submittedName>
</protein>
<evidence type="ECO:0000256" key="5">
    <source>
        <dbReference type="ARBA" id="ARBA00022989"/>
    </source>
</evidence>
<dbReference type="PROSITE" id="PS01271">
    <property type="entry name" value="NA_SULFATE"/>
    <property type="match status" value="1"/>
</dbReference>
<feature type="transmembrane region" description="Helical" evidence="7">
    <location>
        <begin position="131"/>
        <end position="148"/>
    </location>
</feature>
<comment type="subcellular location">
    <subcellularLocation>
        <location evidence="1">Membrane</location>
        <topology evidence="1">Multi-pass membrane protein</topology>
    </subcellularLocation>
</comment>
<feature type="transmembrane region" description="Helical" evidence="7">
    <location>
        <begin position="246"/>
        <end position="265"/>
    </location>
</feature>
<sequence length="622" mass="68304">MATGKPRLGRDMVSFWKSIVFLTTPVILCPLPIYYASSENSKIAACAYAVIIMAVYWTTEVLPLAVTALLPIVLFPMLGVQSSKDVCINYLNDSNFLFVGGLMVAVAMQRWNLHKRIALRTILTVGVEPRWLMLGLMSVTAFLSMWISNTATAAMMVPIAQATMTQLLKDRGLGEKEEDRRQKKILPLDEKTELLSFKSSKSEQSQELPLENIAMEKSDHDDKDDEDLLADQVRLSAEQADKKAKGLLLCICYAANIGGMATLIGTTPNILVAQTVKTLFPKSPGIGFATWFSFGFPTMVVTLLLAWLWLQWQFLDYSCVPSCISQRGCRGRCQRNQNAAGYEAVRRQYAELGPFSFAEMVVLGHFILLVLLWFFRDMTFVKLENGQAAGWAYVFVRGYVTDSSAVVVISLALFIWPSRLPNFLCCRGRGDLHPSEPAPPILDWPTVEQTLPWDVIILLGGGFALADGVKVSGLSAWLGQSFRGLDGFPPVVIVILITVMIAFTTEFSSNTSTAAIFLPILGTLARGVCVHPYYLLVPATIACSFAFMLPVATPPNAIVFSYGRIKVVDMAKSGFVLNLVCLLVLNVAINTYGIPIYGMSQFPSWTTCTANLTTAGPSVTPA</sequence>
<comment type="similarity">
    <text evidence="2">Belongs to the SLC13A/DASS transporter (TC 2.A.47) family. NADC subfamily.</text>
</comment>